<dbReference type="Proteomes" id="UP001165083">
    <property type="component" value="Unassembled WGS sequence"/>
</dbReference>
<accession>A0A9W6TBZ1</accession>
<gene>
    <name evidence="2" type="ORF">Plil01_000088200</name>
</gene>
<feature type="region of interest" description="Disordered" evidence="1">
    <location>
        <begin position="32"/>
        <end position="123"/>
    </location>
</feature>
<reference evidence="2" key="1">
    <citation type="submission" date="2023-04" db="EMBL/GenBank/DDBJ databases">
        <title>Phytophthora lilii NBRC 32176.</title>
        <authorList>
            <person name="Ichikawa N."/>
            <person name="Sato H."/>
            <person name="Tonouchi N."/>
        </authorList>
    </citation>
    <scope>NUCLEOTIDE SEQUENCE</scope>
    <source>
        <strain evidence="2">NBRC 32176</strain>
    </source>
</reference>
<name>A0A9W6TBZ1_9STRA</name>
<proteinExistence type="predicted"/>
<feature type="compositionally biased region" description="Polar residues" evidence="1">
    <location>
        <begin position="49"/>
        <end position="59"/>
    </location>
</feature>
<organism evidence="2 3">
    <name type="scientific">Phytophthora lilii</name>
    <dbReference type="NCBI Taxonomy" id="2077276"/>
    <lineage>
        <taxon>Eukaryota</taxon>
        <taxon>Sar</taxon>
        <taxon>Stramenopiles</taxon>
        <taxon>Oomycota</taxon>
        <taxon>Peronosporomycetes</taxon>
        <taxon>Peronosporales</taxon>
        <taxon>Peronosporaceae</taxon>
        <taxon>Phytophthora</taxon>
    </lineage>
</organism>
<evidence type="ECO:0000313" key="2">
    <source>
        <dbReference type="EMBL" id="GMF10029.1"/>
    </source>
</evidence>
<protein>
    <submittedName>
        <fullName evidence="2">Unnamed protein product</fullName>
    </submittedName>
</protein>
<comment type="caution">
    <text evidence="2">The sequence shown here is derived from an EMBL/GenBank/DDBJ whole genome shotgun (WGS) entry which is preliminary data.</text>
</comment>
<keyword evidence="3" id="KW-1185">Reference proteome</keyword>
<feature type="compositionally biased region" description="Low complexity" evidence="1">
    <location>
        <begin position="68"/>
        <end position="83"/>
    </location>
</feature>
<dbReference type="EMBL" id="BSXW01000029">
    <property type="protein sequence ID" value="GMF10029.1"/>
    <property type="molecule type" value="Genomic_DNA"/>
</dbReference>
<evidence type="ECO:0000313" key="3">
    <source>
        <dbReference type="Proteomes" id="UP001165083"/>
    </source>
</evidence>
<dbReference type="AlphaFoldDB" id="A0A9W6TBZ1"/>
<feature type="compositionally biased region" description="Basic and acidic residues" evidence="1">
    <location>
        <begin position="95"/>
        <end position="123"/>
    </location>
</feature>
<feature type="compositionally biased region" description="Polar residues" evidence="1">
    <location>
        <begin position="84"/>
        <end position="93"/>
    </location>
</feature>
<evidence type="ECO:0000256" key="1">
    <source>
        <dbReference type="SAM" id="MobiDB-lite"/>
    </source>
</evidence>
<sequence length="123" mass="14497">MNPLAFLEGQGFHPDKDFNGWRVQNGYTSLRDFMDRGNGNGHVLPGKQQEWSKQQAQVKDQSKNGWPKQEGQQKNQNNGWGKQMDQSKNQNNGWPKDENQQKDNHNDWLKQQDQQKNEHHLRM</sequence>